<dbReference type="GeneID" id="77802829"/>
<evidence type="ECO:0000256" key="1">
    <source>
        <dbReference type="SAM" id="MobiDB-lite"/>
    </source>
</evidence>
<dbReference type="RefSeq" id="XP_053025902.1">
    <property type="nucleotide sequence ID" value="XM_053161934.1"/>
</dbReference>
<dbReference type="Proteomes" id="UP001164743">
    <property type="component" value="Chromosome 12A"/>
</dbReference>
<organism evidence="2 3">
    <name type="scientific">Puccinia triticina</name>
    <dbReference type="NCBI Taxonomy" id="208348"/>
    <lineage>
        <taxon>Eukaryota</taxon>
        <taxon>Fungi</taxon>
        <taxon>Dikarya</taxon>
        <taxon>Basidiomycota</taxon>
        <taxon>Pucciniomycotina</taxon>
        <taxon>Pucciniomycetes</taxon>
        <taxon>Pucciniales</taxon>
        <taxon>Pucciniaceae</taxon>
        <taxon>Puccinia</taxon>
    </lineage>
</organism>
<gene>
    <name evidence="2" type="ORF">PtA15_12A336</name>
</gene>
<evidence type="ECO:0000313" key="3">
    <source>
        <dbReference type="Proteomes" id="UP001164743"/>
    </source>
</evidence>
<proteinExistence type="predicted"/>
<protein>
    <submittedName>
        <fullName evidence="2">Uncharacterized protein</fullName>
    </submittedName>
</protein>
<dbReference type="EMBL" id="CP110432">
    <property type="protein sequence ID" value="WAQ90347.1"/>
    <property type="molecule type" value="Genomic_DNA"/>
</dbReference>
<feature type="compositionally biased region" description="Polar residues" evidence="1">
    <location>
        <begin position="25"/>
        <end position="36"/>
    </location>
</feature>
<accession>A0ABY7D249</accession>
<evidence type="ECO:0000313" key="2">
    <source>
        <dbReference type="EMBL" id="WAQ90347.1"/>
    </source>
</evidence>
<keyword evidence="3" id="KW-1185">Reference proteome</keyword>
<feature type="region of interest" description="Disordered" evidence="1">
    <location>
        <begin position="16"/>
        <end position="36"/>
    </location>
</feature>
<name>A0ABY7D249_9BASI</name>
<sequence length="59" mass="6466">MPQGHDTSVQLCRIKLDRAPPTPISHESNTSKSKANLTKVSVTFNCGQPPKQQRTTTFG</sequence>
<reference evidence="2" key="1">
    <citation type="submission" date="2022-10" db="EMBL/GenBank/DDBJ databases">
        <title>Puccinia triticina Genome sequencing and assembly.</title>
        <authorList>
            <person name="Li C."/>
        </authorList>
    </citation>
    <scope>NUCLEOTIDE SEQUENCE</scope>
    <source>
        <strain evidence="2">Pt15</strain>
    </source>
</reference>